<dbReference type="Gene3D" id="2.40.10.10">
    <property type="entry name" value="Trypsin-like serine proteases"/>
    <property type="match status" value="2"/>
</dbReference>
<sequence>SRYRRLIFPPDSRIRVNTTLAAHTFPFSASVKLSTGCSGTLISRQHVLTSAHCVHNGKSYLQRTSALRVGFLKRSGKVRWVEVRFVRIPQAWTRVQHVRNDFSVLELQQTHKRDYFNLAVATKAGSRLQVHFSSFPGDKRSNTLWYAHCNAQILTDSIISRCDASRGSSGAGVYTKYRRVNNEDRRALIGILSGSGSATNSKGRIRKFNAATRITENISRQICVWTGFSPN</sequence>
<dbReference type="eggNOG" id="ENOG502QTW6">
    <property type="taxonomic scope" value="Eukaryota"/>
</dbReference>
<protein>
    <recommendedName>
        <fullName evidence="2">Peptidase S1 domain-containing protein</fullName>
    </recommendedName>
</protein>
<feature type="non-terminal residue" evidence="3">
    <location>
        <position position="231"/>
    </location>
</feature>
<name>A7SQW2_NEMVE</name>
<dbReference type="OMA" id="NSMWYSS"/>
<dbReference type="PhylomeDB" id="A7SQW2"/>
<dbReference type="InParanoid" id="A7SQW2"/>
<dbReference type="InterPro" id="IPR009003">
    <property type="entry name" value="Peptidase_S1_PA"/>
</dbReference>
<proteinExistence type="predicted"/>
<dbReference type="InterPro" id="IPR050966">
    <property type="entry name" value="Glutamyl_endopeptidase"/>
</dbReference>
<dbReference type="PANTHER" id="PTHR15462:SF8">
    <property type="entry name" value="SERINE PROTEASE"/>
    <property type="match status" value="1"/>
</dbReference>
<dbReference type="GO" id="GO:0006508">
    <property type="term" value="P:proteolysis"/>
    <property type="evidence" value="ECO:0007669"/>
    <property type="project" value="InterPro"/>
</dbReference>
<dbReference type="Pfam" id="PF00089">
    <property type="entry name" value="Trypsin"/>
    <property type="match status" value="1"/>
</dbReference>
<dbReference type="HOGENOM" id="CLU_055829_1_0_1"/>
<reference evidence="3 4" key="1">
    <citation type="journal article" date="2007" name="Science">
        <title>Sea anemone genome reveals ancestral eumetazoan gene repertoire and genomic organization.</title>
        <authorList>
            <person name="Putnam N.H."/>
            <person name="Srivastava M."/>
            <person name="Hellsten U."/>
            <person name="Dirks B."/>
            <person name="Chapman J."/>
            <person name="Salamov A."/>
            <person name="Terry A."/>
            <person name="Shapiro H."/>
            <person name="Lindquist E."/>
            <person name="Kapitonov V.V."/>
            <person name="Jurka J."/>
            <person name="Genikhovich G."/>
            <person name="Grigoriev I.V."/>
            <person name="Lucas S.M."/>
            <person name="Steele R.E."/>
            <person name="Finnerty J.R."/>
            <person name="Technau U."/>
            <person name="Martindale M.Q."/>
            <person name="Rokhsar D.S."/>
        </authorList>
    </citation>
    <scope>NUCLEOTIDE SEQUENCE [LARGE SCALE GENOMIC DNA]</scope>
    <source>
        <strain evidence="4">CH2 X CH6</strain>
    </source>
</reference>
<accession>A7SQW2</accession>
<keyword evidence="4" id="KW-1185">Reference proteome</keyword>
<keyword evidence="1" id="KW-0732">Signal</keyword>
<feature type="non-terminal residue" evidence="3">
    <location>
        <position position="1"/>
    </location>
</feature>
<dbReference type="SUPFAM" id="SSF50494">
    <property type="entry name" value="Trypsin-like serine proteases"/>
    <property type="match status" value="1"/>
</dbReference>
<dbReference type="GO" id="GO:0004252">
    <property type="term" value="F:serine-type endopeptidase activity"/>
    <property type="evidence" value="ECO:0007669"/>
    <property type="project" value="InterPro"/>
</dbReference>
<dbReference type="InterPro" id="IPR001254">
    <property type="entry name" value="Trypsin_dom"/>
</dbReference>
<evidence type="ECO:0000259" key="2">
    <source>
        <dbReference type="Pfam" id="PF00089"/>
    </source>
</evidence>
<organism evidence="3 4">
    <name type="scientific">Nematostella vectensis</name>
    <name type="common">Starlet sea anemone</name>
    <dbReference type="NCBI Taxonomy" id="45351"/>
    <lineage>
        <taxon>Eukaryota</taxon>
        <taxon>Metazoa</taxon>
        <taxon>Cnidaria</taxon>
        <taxon>Anthozoa</taxon>
        <taxon>Hexacorallia</taxon>
        <taxon>Actiniaria</taxon>
        <taxon>Edwardsiidae</taxon>
        <taxon>Nematostella</taxon>
    </lineage>
</organism>
<gene>
    <name evidence="3" type="ORF">NEMVEDRAFT_v1g128003</name>
</gene>
<evidence type="ECO:0000313" key="4">
    <source>
        <dbReference type="Proteomes" id="UP000001593"/>
    </source>
</evidence>
<dbReference type="EMBL" id="DS469751">
    <property type="protein sequence ID" value="EDO33911.1"/>
    <property type="molecule type" value="Genomic_DNA"/>
</dbReference>
<evidence type="ECO:0000313" key="3">
    <source>
        <dbReference type="EMBL" id="EDO33911.1"/>
    </source>
</evidence>
<dbReference type="PANTHER" id="PTHR15462">
    <property type="entry name" value="SERINE PROTEASE"/>
    <property type="match status" value="1"/>
</dbReference>
<dbReference type="Proteomes" id="UP000001593">
    <property type="component" value="Unassembled WGS sequence"/>
</dbReference>
<dbReference type="AlphaFoldDB" id="A7SQW2"/>
<evidence type="ECO:0000256" key="1">
    <source>
        <dbReference type="ARBA" id="ARBA00022729"/>
    </source>
</evidence>
<feature type="domain" description="Peptidase S1" evidence="2">
    <location>
        <begin position="20"/>
        <end position="130"/>
    </location>
</feature>
<dbReference type="InterPro" id="IPR043504">
    <property type="entry name" value="Peptidase_S1_PA_chymotrypsin"/>
</dbReference>